<evidence type="ECO:0000313" key="2">
    <source>
        <dbReference type="EMBL" id="MFF4217887.1"/>
    </source>
</evidence>
<dbReference type="SUPFAM" id="SSF143011">
    <property type="entry name" value="RelE-like"/>
    <property type="match status" value="1"/>
</dbReference>
<organism evidence="2 3">
    <name type="scientific">Streptomyces nondiastaticus</name>
    <dbReference type="NCBI Taxonomy" id="3154512"/>
    <lineage>
        <taxon>Bacteria</taxon>
        <taxon>Bacillati</taxon>
        <taxon>Actinomycetota</taxon>
        <taxon>Actinomycetes</taxon>
        <taxon>Kitasatosporales</taxon>
        <taxon>Streptomycetaceae</taxon>
        <taxon>Streptomyces</taxon>
    </lineage>
</organism>
<gene>
    <name evidence="2" type="ORF">ACFYZM_16620</name>
</gene>
<dbReference type="EMBL" id="JBIAUT010000005">
    <property type="protein sequence ID" value="MFF4217887.1"/>
    <property type="molecule type" value="Genomic_DNA"/>
</dbReference>
<name>A0ABW6U3F0_9ACTN</name>
<reference evidence="2 3" key="1">
    <citation type="submission" date="2024-10" db="EMBL/GenBank/DDBJ databases">
        <title>The Natural Products Discovery Center: Release of the First 8490 Sequenced Strains for Exploring Actinobacteria Biosynthetic Diversity.</title>
        <authorList>
            <person name="Kalkreuter E."/>
            <person name="Kautsar S.A."/>
            <person name="Yang D."/>
            <person name="Bader C.D."/>
            <person name="Teijaro C.N."/>
            <person name="Fluegel L."/>
            <person name="Davis C.M."/>
            <person name="Simpson J.R."/>
            <person name="Lauterbach L."/>
            <person name="Steele A.D."/>
            <person name="Gui C."/>
            <person name="Meng S."/>
            <person name="Li G."/>
            <person name="Viehrig K."/>
            <person name="Ye F."/>
            <person name="Su P."/>
            <person name="Kiefer A.F."/>
            <person name="Nichols A."/>
            <person name="Cepeda A.J."/>
            <person name="Yan W."/>
            <person name="Fan B."/>
            <person name="Jiang Y."/>
            <person name="Adhikari A."/>
            <person name="Zheng C.-J."/>
            <person name="Schuster L."/>
            <person name="Cowan T.M."/>
            <person name="Smanski M.J."/>
            <person name="Chevrette M.G."/>
            <person name="De Carvalho L.P.S."/>
            <person name="Shen B."/>
        </authorList>
    </citation>
    <scope>NUCLEOTIDE SEQUENCE [LARGE SCALE GENOMIC DNA]</scope>
    <source>
        <strain evidence="2 3">NPDC001650</strain>
    </source>
</reference>
<accession>A0ABW6U3F0</accession>
<evidence type="ECO:0000256" key="1">
    <source>
        <dbReference type="ARBA" id="ARBA00022649"/>
    </source>
</evidence>
<dbReference type="InterPro" id="IPR035093">
    <property type="entry name" value="RelE/ParE_toxin_dom_sf"/>
</dbReference>
<dbReference type="Proteomes" id="UP001602123">
    <property type="component" value="Unassembled WGS sequence"/>
</dbReference>
<evidence type="ECO:0000313" key="3">
    <source>
        <dbReference type="Proteomes" id="UP001602123"/>
    </source>
</evidence>
<keyword evidence="3" id="KW-1185">Reference proteome</keyword>
<dbReference type="InterPro" id="IPR007712">
    <property type="entry name" value="RelE/ParE_toxin"/>
</dbReference>
<dbReference type="Pfam" id="PF05016">
    <property type="entry name" value="ParE_toxin"/>
    <property type="match status" value="1"/>
</dbReference>
<keyword evidence="1" id="KW-1277">Toxin-antitoxin system</keyword>
<dbReference type="RefSeq" id="WP_302864853.1">
    <property type="nucleotide sequence ID" value="NZ_JBIAUT010000005.1"/>
</dbReference>
<sequence length="83" mass="9299">MSLQVNWSERALDVAARFLKDDPEGLRQVFTATDLLADNPRPVGSFEYGSPDLRRMHVGRYRVMYEIHGGSVTIAVVHLGRVG</sequence>
<protein>
    <submittedName>
        <fullName evidence="2">Type II toxin-antitoxin system RelE/ParE family toxin</fullName>
    </submittedName>
</protein>
<comment type="caution">
    <text evidence="2">The sequence shown here is derived from an EMBL/GenBank/DDBJ whole genome shotgun (WGS) entry which is preliminary data.</text>
</comment>
<proteinExistence type="predicted"/>
<dbReference type="Gene3D" id="3.30.2310.20">
    <property type="entry name" value="RelE-like"/>
    <property type="match status" value="1"/>
</dbReference>